<comment type="similarity">
    <text evidence="1">Belongs to the bactofilin family.</text>
</comment>
<comment type="caution">
    <text evidence="2">The sequence shown here is derived from an EMBL/GenBank/DDBJ whole genome shotgun (WGS) entry which is preliminary data.</text>
</comment>
<keyword evidence="3" id="KW-1185">Reference proteome</keyword>
<evidence type="ECO:0000256" key="1">
    <source>
        <dbReference type="ARBA" id="ARBA00044755"/>
    </source>
</evidence>
<proteinExistence type="inferred from homology"/>
<evidence type="ECO:0000313" key="2">
    <source>
        <dbReference type="EMBL" id="MFC1799513.1"/>
    </source>
</evidence>
<organism evidence="2 3">
    <name type="scientific">Eiseniibacteriota bacterium</name>
    <dbReference type="NCBI Taxonomy" id="2212470"/>
    <lineage>
        <taxon>Bacteria</taxon>
        <taxon>Candidatus Eiseniibacteriota</taxon>
    </lineage>
</organism>
<accession>A0ABV6YNA3</accession>
<dbReference type="InterPro" id="IPR007607">
    <property type="entry name" value="BacA/B"/>
</dbReference>
<evidence type="ECO:0000313" key="3">
    <source>
        <dbReference type="Proteomes" id="UP001594288"/>
    </source>
</evidence>
<dbReference type="PANTHER" id="PTHR35024">
    <property type="entry name" value="HYPOTHETICAL CYTOSOLIC PROTEIN"/>
    <property type="match status" value="1"/>
</dbReference>
<dbReference type="PANTHER" id="PTHR35024:SF4">
    <property type="entry name" value="POLYMER-FORMING CYTOSKELETAL PROTEIN"/>
    <property type="match status" value="1"/>
</dbReference>
<sequence length="141" mass="15192">MFGKEGHDQQAAISSILGSDCKFTGDVDAKGTIRIDGEFEGKIFSSDSVIVGKSGIVHGEIRAAHAVVSGTVEGNVFAKRKVELESGSRLIGDVESMSLVIEDGVFFEGKSKMMKEGQAFTEKPAVFQSMEEEEQEVEVQD</sequence>
<reference evidence="2 3" key="1">
    <citation type="submission" date="2024-09" db="EMBL/GenBank/DDBJ databases">
        <authorList>
            <person name="D'Angelo T."/>
        </authorList>
    </citation>
    <scope>NUCLEOTIDE SEQUENCE [LARGE SCALE GENOMIC DNA]</scope>
    <source>
        <strain evidence="2">SAG AM-311-F02</strain>
    </source>
</reference>
<dbReference type="Proteomes" id="UP001594288">
    <property type="component" value="Unassembled WGS sequence"/>
</dbReference>
<protein>
    <submittedName>
        <fullName evidence="2">Polymer-forming cytoskeletal protein</fullName>
    </submittedName>
</protein>
<name>A0ABV6YNA3_UNCEI</name>
<dbReference type="Pfam" id="PF04519">
    <property type="entry name" value="Bactofilin"/>
    <property type="match status" value="1"/>
</dbReference>
<gene>
    <name evidence="2" type="ORF">ACFL2Z_01185</name>
</gene>
<dbReference type="EMBL" id="JBHPEI010000010">
    <property type="protein sequence ID" value="MFC1799513.1"/>
    <property type="molecule type" value="Genomic_DNA"/>
</dbReference>